<dbReference type="PANTHER" id="PTHR43669:SF8">
    <property type="entry name" value="SHORT-CHAIN TYPE DEHYDROGENASE_REDUCTASE-RELATED"/>
    <property type="match status" value="1"/>
</dbReference>
<dbReference type="SUPFAM" id="SSF53639">
    <property type="entry name" value="AraD/HMP-PK domain-like"/>
    <property type="match status" value="1"/>
</dbReference>
<comment type="caution">
    <text evidence="5">The sequence shown here is derived from an EMBL/GenBank/DDBJ whole genome shotgun (WGS) entry which is preliminary data.</text>
</comment>
<gene>
    <name evidence="5" type="primary">rhaD</name>
    <name evidence="5" type="ORF">ACIBG2_09070</name>
</gene>
<dbReference type="PRINTS" id="PR00081">
    <property type="entry name" value="GDHRDH"/>
</dbReference>
<keyword evidence="2" id="KW-0560">Oxidoreductase</keyword>
<dbReference type="SUPFAM" id="SSF51735">
    <property type="entry name" value="NAD(P)-binding Rossmann-fold domains"/>
    <property type="match status" value="1"/>
</dbReference>
<name>A0ABW7YQF3_9ACTN</name>
<comment type="similarity">
    <text evidence="1">Belongs to the short-chain dehydrogenases/reductases (SDR) family.</text>
</comment>
<dbReference type="Gene3D" id="3.40.225.10">
    <property type="entry name" value="Class II aldolase/adducin N-terminal domain"/>
    <property type="match status" value="1"/>
</dbReference>
<evidence type="ECO:0000313" key="5">
    <source>
        <dbReference type="EMBL" id="MFI6497523.1"/>
    </source>
</evidence>
<keyword evidence="6" id="KW-1185">Reference proteome</keyword>
<dbReference type="Pfam" id="PF00596">
    <property type="entry name" value="Aldolase_II"/>
    <property type="match status" value="1"/>
</dbReference>
<dbReference type="InterPro" id="IPR001303">
    <property type="entry name" value="Aldolase_II/adducin_N"/>
</dbReference>
<accession>A0ABW7YQF3</accession>
<feature type="compositionally biased region" description="Polar residues" evidence="3">
    <location>
        <begin position="48"/>
        <end position="64"/>
    </location>
</feature>
<evidence type="ECO:0000256" key="3">
    <source>
        <dbReference type="SAM" id="MobiDB-lite"/>
    </source>
</evidence>
<dbReference type="InterPro" id="IPR013454">
    <property type="entry name" value="Bifunc_RhaD/ADH"/>
</dbReference>
<keyword evidence="5" id="KW-0456">Lyase</keyword>
<proteinExistence type="inferred from homology"/>
<dbReference type="InterPro" id="IPR002347">
    <property type="entry name" value="SDR_fam"/>
</dbReference>
<evidence type="ECO:0000256" key="2">
    <source>
        <dbReference type="ARBA" id="ARBA00023002"/>
    </source>
</evidence>
<feature type="domain" description="Class II aldolase/adducin N-terminal" evidence="4">
    <location>
        <begin position="114"/>
        <end position="316"/>
    </location>
</feature>
<sequence>MNERPIDPSDPVASARQAGLSESADVTEPTSPTGPEGSNVAGAEHEIGSTNTTRSEGASLSAGSTRPVASPQDGGPAKSADLSTPAGQSGHGDWPRPRSGAGSAGPRLHQAVAELLGRARTLGADPRNTNYAGGNASAKAMETDPVTGRPVELIWVKGSGGDLGTLKESGLAVLRLDRVRALKTIYPGVDREDEMVETFEYCLHGKGGAAPSIDTAMHALVEAAHVDHLHPDAGIAIAAAADGPALTERIFGDRVLWVPWRRPGFQLGLDIAAIQQANPQAIGVILGGHGITAWGATSEECQANSLEIIRTAERYIAAHGRSDPFGPVVHESLSDDVRRAKAAALFPLLRGLASTDAPAVGHYTATPEVLDFLARAEHPRLAALGTSCPDHFLRTKVAPLVLPPDPTEEQVRAAHAAYRQEYAAYYARHATPSSPPMRGADPAIVLVPGVGMFSFGKDKQTARVAGEFYINAINVMRGAEALSTYAPIEESEKFRIEYWDLEEAKLRRLPPPRPLAARVALVTGGGSGIGAAVARRLAAEGACVVIADRDLAAARKVAAEIAPSAGPDGETAIPGGVVLGVRADAGEDGGAAVPDVALGVRTDVADDKGSARGHAALAACAGAAEGEGSVRGDVVLAVRADVTDEAQVQEVVRRAVLAFGGLDLVVNNAGLSLSRPLLETTLDDWDLQHDVMARGSFLVSREAARILICQGMGGDIVYISSKNAVFAGPNNVAYGAAKADQAHQVRLLAAELGEHGVRVNGVNPDGVVRGSGIFASGWGANRAAVYGVPEERLGEFYAQRTLLKREVLPEHVAAAVFALTGGDLSLTTGLHVPVDAGVAAAFLR</sequence>
<organism evidence="5 6">
    <name type="scientific">Nonomuraea typhae</name>
    <dbReference type="NCBI Taxonomy" id="2603600"/>
    <lineage>
        <taxon>Bacteria</taxon>
        <taxon>Bacillati</taxon>
        <taxon>Actinomycetota</taxon>
        <taxon>Actinomycetes</taxon>
        <taxon>Streptosporangiales</taxon>
        <taxon>Streptosporangiaceae</taxon>
        <taxon>Nonomuraea</taxon>
    </lineage>
</organism>
<dbReference type="Proteomes" id="UP001612741">
    <property type="component" value="Unassembled WGS sequence"/>
</dbReference>
<evidence type="ECO:0000313" key="6">
    <source>
        <dbReference type="Proteomes" id="UP001612741"/>
    </source>
</evidence>
<dbReference type="NCBIfam" id="NF006189">
    <property type="entry name" value="PRK08324.1-3"/>
    <property type="match status" value="1"/>
</dbReference>
<dbReference type="SMART" id="SM01007">
    <property type="entry name" value="Aldolase_II"/>
    <property type="match status" value="1"/>
</dbReference>
<feature type="region of interest" description="Disordered" evidence="3">
    <location>
        <begin position="120"/>
        <end position="142"/>
    </location>
</feature>
<dbReference type="InterPro" id="IPR036291">
    <property type="entry name" value="NAD(P)-bd_dom_sf"/>
</dbReference>
<dbReference type="InterPro" id="IPR036409">
    <property type="entry name" value="Aldolase_II/adducin_N_sf"/>
</dbReference>
<reference evidence="5 6" key="1">
    <citation type="submission" date="2024-10" db="EMBL/GenBank/DDBJ databases">
        <title>The Natural Products Discovery Center: Release of the First 8490 Sequenced Strains for Exploring Actinobacteria Biosynthetic Diversity.</title>
        <authorList>
            <person name="Kalkreuter E."/>
            <person name="Kautsar S.A."/>
            <person name="Yang D."/>
            <person name="Bader C.D."/>
            <person name="Teijaro C.N."/>
            <person name="Fluegel L."/>
            <person name="Davis C.M."/>
            <person name="Simpson J.R."/>
            <person name="Lauterbach L."/>
            <person name="Steele A.D."/>
            <person name="Gui C."/>
            <person name="Meng S."/>
            <person name="Li G."/>
            <person name="Viehrig K."/>
            <person name="Ye F."/>
            <person name="Su P."/>
            <person name="Kiefer A.F."/>
            <person name="Nichols A."/>
            <person name="Cepeda A.J."/>
            <person name="Yan W."/>
            <person name="Fan B."/>
            <person name="Jiang Y."/>
            <person name="Adhikari A."/>
            <person name="Zheng C.-J."/>
            <person name="Schuster L."/>
            <person name="Cowan T.M."/>
            <person name="Smanski M.J."/>
            <person name="Chevrette M.G."/>
            <person name="De Carvalho L.P.S."/>
            <person name="Shen B."/>
        </authorList>
    </citation>
    <scope>NUCLEOTIDE SEQUENCE [LARGE SCALE GENOMIC DNA]</scope>
    <source>
        <strain evidence="5 6">NPDC050545</strain>
    </source>
</reference>
<dbReference type="EC" id="4.1.2.19" evidence="5"/>
<evidence type="ECO:0000259" key="4">
    <source>
        <dbReference type="SMART" id="SM01007"/>
    </source>
</evidence>
<dbReference type="RefSeq" id="WP_397080411.1">
    <property type="nucleotide sequence ID" value="NZ_JBITGY010000002.1"/>
</dbReference>
<protein>
    <submittedName>
        <fullName evidence="5">Bifunctional rhamnulose-1-phosphate aldolase/short-chain dehydrogenase</fullName>
        <ecNumber evidence="5">4.1.2.19</ecNumber>
    </submittedName>
</protein>
<dbReference type="NCBIfam" id="TIGR02632">
    <property type="entry name" value="RhaD_aldol-ADH"/>
    <property type="match status" value="1"/>
</dbReference>
<dbReference type="Pfam" id="PF00106">
    <property type="entry name" value="adh_short"/>
    <property type="match status" value="1"/>
</dbReference>
<dbReference type="Pfam" id="PF13561">
    <property type="entry name" value="adh_short_C2"/>
    <property type="match status" value="1"/>
</dbReference>
<evidence type="ECO:0000256" key="1">
    <source>
        <dbReference type="ARBA" id="ARBA00006484"/>
    </source>
</evidence>
<dbReference type="Gene3D" id="3.40.50.720">
    <property type="entry name" value="NAD(P)-binding Rossmann-like Domain"/>
    <property type="match status" value="2"/>
</dbReference>
<feature type="region of interest" description="Disordered" evidence="3">
    <location>
        <begin position="1"/>
        <end position="105"/>
    </location>
</feature>
<dbReference type="GO" id="GO:0008994">
    <property type="term" value="F:rhamnulose-1-phosphate aldolase activity"/>
    <property type="evidence" value="ECO:0007669"/>
    <property type="project" value="UniProtKB-EC"/>
</dbReference>
<dbReference type="EMBL" id="JBITGY010000002">
    <property type="protein sequence ID" value="MFI6497523.1"/>
    <property type="molecule type" value="Genomic_DNA"/>
</dbReference>
<dbReference type="PANTHER" id="PTHR43669">
    <property type="entry name" value="5-KETO-D-GLUCONATE 5-REDUCTASE"/>
    <property type="match status" value="1"/>
</dbReference>